<protein>
    <submittedName>
        <fullName evidence="2">Uncharacterized protein</fullName>
    </submittedName>
</protein>
<keyword evidence="3" id="KW-1185">Reference proteome</keyword>
<dbReference type="EMBL" id="NMUH01001430">
    <property type="protein sequence ID" value="MQL92268.1"/>
    <property type="molecule type" value="Genomic_DNA"/>
</dbReference>
<accession>A0A843V802</accession>
<sequence>MQFCQYMKEKETSKANTSRRRQEIREELSAPPRRSVDLPRGRQTIDLDDDDEGHFFNPQYMYRTDGRNENYDNASEVLIGAKNVIKRMLDNEDRAIIACKPMHDYRLQLYHFCTSTTQRATQILSPGELDDVPLLPEFETPPPLNAKRRQWVQEEGARNMALALQTWRQSRKI</sequence>
<proteinExistence type="predicted"/>
<evidence type="ECO:0000313" key="2">
    <source>
        <dbReference type="EMBL" id="MQL92268.1"/>
    </source>
</evidence>
<name>A0A843V802_COLES</name>
<gene>
    <name evidence="2" type="ORF">Taro_024891</name>
</gene>
<organism evidence="2 3">
    <name type="scientific">Colocasia esculenta</name>
    <name type="common">Wild taro</name>
    <name type="synonym">Arum esculentum</name>
    <dbReference type="NCBI Taxonomy" id="4460"/>
    <lineage>
        <taxon>Eukaryota</taxon>
        <taxon>Viridiplantae</taxon>
        <taxon>Streptophyta</taxon>
        <taxon>Embryophyta</taxon>
        <taxon>Tracheophyta</taxon>
        <taxon>Spermatophyta</taxon>
        <taxon>Magnoliopsida</taxon>
        <taxon>Liliopsida</taxon>
        <taxon>Araceae</taxon>
        <taxon>Aroideae</taxon>
        <taxon>Colocasieae</taxon>
        <taxon>Colocasia</taxon>
    </lineage>
</organism>
<reference evidence="2" key="1">
    <citation type="submission" date="2017-07" db="EMBL/GenBank/DDBJ databases">
        <title>Taro Niue Genome Assembly and Annotation.</title>
        <authorList>
            <person name="Atibalentja N."/>
            <person name="Keating K."/>
            <person name="Fields C.J."/>
        </authorList>
    </citation>
    <scope>NUCLEOTIDE SEQUENCE</scope>
    <source>
        <strain evidence="2">Niue_2</strain>
        <tissue evidence="2">Leaf</tissue>
    </source>
</reference>
<feature type="compositionally biased region" description="Basic and acidic residues" evidence="1">
    <location>
        <begin position="20"/>
        <end position="42"/>
    </location>
</feature>
<dbReference type="OrthoDB" id="1166711at2759"/>
<evidence type="ECO:0000256" key="1">
    <source>
        <dbReference type="SAM" id="MobiDB-lite"/>
    </source>
</evidence>
<feature type="region of interest" description="Disordered" evidence="1">
    <location>
        <begin position="8"/>
        <end position="42"/>
    </location>
</feature>
<comment type="caution">
    <text evidence="2">The sequence shown here is derived from an EMBL/GenBank/DDBJ whole genome shotgun (WGS) entry which is preliminary data.</text>
</comment>
<dbReference type="AlphaFoldDB" id="A0A843V802"/>
<dbReference type="Proteomes" id="UP000652761">
    <property type="component" value="Unassembled WGS sequence"/>
</dbReference>
<evidence type="ECO:0000313" key="3">
    <source>
        <dbReference type="Proteomes" id="UP000652761"/>
    </source>
</evidence>